<dbReference type="KEGG" id="din:Selin_2239"/>
<dbReference type="eggNOG" id="COG0696">
    <property type="taxonomic scope" value="Bacteria"/>
</dbReference>
<feature type="binding site" evidence="9 12">
    <location>
        <position position="326"/>
    </location>
    <ligand>
        <name>substrate</name>
    </ligand>
</feature>
<evidence type="ECO:0000256" key="9">
    <source>
        <dbReference type="HAMAP-Rule" id="MF_01038"/>
    </source>
</evidence>
<dbReference type="Proteomes" id="UP000002572">
    <property type="component" value="Chromosome"/>
</dbReference>
<evidence type="ECO:0000256" key="7">
    <source>
        <dbReference type="ARBA" id="ARBA00023211"/>
    </source>
</evidence>
<keyword evidence="7 9" id="KW-0464">Manganese</keyword>
<dbReference type="STRING" id="653733.Selin_2239"/>
<feature type="active site" description="Phosphoserine intermediate" evidence="9 11">
    <location>
        <position position="61"/>
    </location>
</feature>
<keyword evidence="8 9" id="KW-0413">Isomerase</keyword>
<evidence type="ECO:0000256" key="1">
    <source>
        <dbReference type="ARBA" id="ARBA00000370"/>
    </source>
</evidence>
<dbReference type="EC" id="5.4.2.12" evidence="9 10"/>
<comment type="pathway">
    <text evidence="3 9">Carbohydrate degradation; glycolysis; pyruvate from D-glyceraldehyde 3-phosphate: step 3/5.</text>
</comment>
<evidence type="ECO:0000256" key="13">
    <source>
        <dbReference type="PIRSR" id="PIRSR001492-3"/>
    </source>
</evidence>
<dbReference type="InterPro" id="IPR036646">
    <property type="entry name" value="PGAM_B_sf"/>
</dbReference>
<feature type="binding site" evidence="9 13">
    <location>
        <position position="11"/>
    </location>
    <ligand>
        <name>Mn(2+)</name>
        <dbReference type="ChEBI" id="CHEBI:29035"/>
        <label>2</label>
    </ligand>
</feature>
<evidence type="ECO:0000313" key="16">
    <source>
        <dbReference type="EMBL" id="ADU66959.1"/>
    </source>
</evidence>
<dbReference type="GO" id="GO:0006007">
    <property type="term" value="P:glucose catabolic process"/>
    <property type="evidence" value="ECO:0007669"/>
    <property type="project" value="InterPro"/>
</dbReference>
<dbReference type="InterPro" id="IPR006124">
    <property type="entry name" value="Metalloenzyme"/>
</dbReference>
<dbReference type="EMBL" id="CP002432">
    <property type="protein sequence ID" value="ADU66959.1"/>
    <property type="molecule type" value="Genomic_DNA"/>
</dbReference>
<evidence type="ECO:0000256" key="6">
    <source>
        <dbReference type="ARBA" id="ARBA00023152"/>
    </source>
</evidence>
<evidence type="ECO:0000313" key="17">
    <source>
        <dbReference type="Proteomes" id="UP000002572"/>
    </source>
</evidence>
<comment type="cofactor">
    <cofactor evidence="9">
        <name>Mn(2+)</name>
        <dbReference type="ChEBI" id="CHEBI:29035"/>
    </cofactor>
    <text evidence="9">Binds 2 manganese ions per subunit.</text>
</comment>
<evidence type="ECO:0000256" key="8">
    <source>
        <dbReference type="ARBA" id="ARBA00023235"/>
    </source>
</evidence>
<feature type="binding site" evidence="9 13">
    <location>
        <position position="394"/>
    </location>
    <ligand>
        <name>Mn(2+)</name>
        <dbReference type="ChEBI" id="CHEBI:29035"/>
        <label>1</label>
    </ligand>
</feature>
<dbReference type="InParanoid" id="E6W3S8"/>
<feature type="binding site" evidence="9 13">
    <location>
        <position position="61"/>
    </location>
    <ligand>
        <name>Mn(2+)</name>
        <dbReference type="ChEBI" id="CHEBI:29035"/>
        <label>2</label>
    </ligand>
</feature>
<evidence type="ECO:0000256" key="4">
    <source>
        <dbReference type="ARBA" id="ARBA00008819"/>
    </source>
</evidence>
<dbReference type="CDD" id="cd16010">
    <property type="entry name" value="iPGM"/>
    <property type="match status" value="1"/>
</dbReference>
<organism evidence="16 17">
    <name type="scientific">Desulfurispirillum indicum (strain ATCC BAA-1389 / DSM 22839 / S5)</name>
    <dbReference type="NCBI Taxonomy" id="653733"/>
    <lineage>
        <taxon>Bacteria</taxon>
        <taxon>Pseudomonadati</taxon>
        <taxon>Chrysiogenota</taxon>
        <taxon>Chrysiogenia</taxon>
        <taxon>Chrysiogenales</taxon>
        <taxon>Chrysiogenaceae</taxon>
        <taxon>Desulfurispirillum</taxon>
    </lineage>
</organism>
<feature type="binding site" evidence="9 12">
    <location>
        <position position="183"/>
    </location>
    <ligand>
        <name>substrate</name>
    </ligand>
</feature>
<reference evidence="16 17" key="1">
    <citation type="submission" date="2010-12" db="EMBL/GenBank/DDBJ databases">
        <title>Complete sequence of Desulfurispirillum indicum S5.</title>
        <authorList>
            <consortium name="US DOE Joint Genome Institute"/>
            <person name="Lucas S."/>
            <person name="Copeland A."/>
            <person name="Lapidus A."/>
            <person name="Cheng J.-F."/>
            <person name="Goodwin L."/>
            <person name="Pitluck S."/>
            <person name="Chertkov O."/>
            <person name="Held B."/>
            <person name="Detter J.C."/>
            <person name="Han C."/>
            <person name="Tapia R."/>
            <person name="Land M."/>
            <person name="Hauser L."/>
            <person name="Kyrpides N."/>
            <person name="Ivanova N."/>
            <person name="Mikhailova N."/>
            <person name="Haggblom M."/>
            <person name="Rauschenbach I."/>
            <person name="Bini E."/>
            <person name="Woyke T."/>
        </authorList>
    </citation>
    <scope>NUCLEOTIDE SEQUENCE [LARGE SCALE GENOMIC DNA]</scope>
    <source>
        <strain evidence="17">ATCC BAA-1389 / DSM 22839 / S5</strain>
    </source>
</reference>
<sequence>MSSRAALIILDGFGFRPEQLGNATVAADMPFYRGLLSRYPHTLIHASGEAVGLPTGQMGNSEVGHLNIGAGRVVYQDLVRISKALGEGSIAENETVNSFLAQVKPGRTLHLIGLLSDGGVHSHLEHLFGLIDYARSRGVKSIAVHAFLDGRDTPPRSGLGYIRQLQDFLASRPGVVLSSVIGRFFAMDRDKRWERVEKAYRLLIHGEGEVCPDVEAALERSYASNVTDEFMEPLKCSDIPNIACDDSVFCFNFRSDRVRELTQALALDADLPFATPVKIQRFLCLTEYSADFGLPVAFEQQPLADILGDVVSARGRTQLRIAETEKYAHVTFFFNGGVERQFPGEQRLLIPSPRQVRTYDEKPEMSAMEVADALCAHVRQQQPDLIILNFANPDMVGHTGIFEAAVAACEAVDRALEKVVNELLQHGYAVLITADHGNAEQMLDASGQPHTAHTSNPVPFIALTSQPCQLQQHGKLADIAPTLLYLMGIEKPAAMTGTPLLSL</sequence>
<dbReference type="GO" id="GO:0005829">
    <property type="term" value="C:cytosol"/>
    <property type="evidence" value="ECO:0007669"/>
    <property type="project" value="TreeGrafter"/>
</dbReference>
<dbReference type="GO" id="GO:0004619">
    <property type="term" value="F:phosphoglycerate mutase activity"/>
    <property type="evidence" value="ECO:0007669"/>
    <property type="project" value="UniProtKB-UniRule"/>
</dbReference>
<feature type="binding site" evidence="9 12">
    <location>
        <position position="189"/>
    </location>
    <ligand>
        <name>substrate</name>
    </ligand>
</feature>
<evidence type="ECO:0000256" key="10">
    <source>
        <dbReference type="NCBIfam" id="TIGR01307"/>
    </source>
</evidence>
<comment type="catalytic activity">
    <reaction evidence="1 9">
        <text>(2R)-2-phosphoglycerate = (2R)-3-phosphoglycerate</text>
        <dbReference type="Rhea" id="RHEA:15901"/>
        <dbReference type="ChEBI" id="CHEBI:58272"/>
        <dbReference type="ChEBI" id="CHEBI:58289"/>
        <dbReference type="EC" id="5.4.2.12"/>
    </reaction>
</comment>
<comment type="function">
    <text evidence="2 9">Catalyzes the interconversion of 2-phosphoglycerate and 3-phosphoglycerate.</text>
</comment>
<dbReference type="GO" id="GO:0006096">
    <property type="term" value="P:glycolytic process"/>
    <property type="evidence" value="ECO:0007669"/>
    <property type="project" value="UniProtKB-UniRule"/>
</dbReference>
<dbReference type="SUPFAM" id="SSF64158">
    <property type="entry name" value="2,3-Bisphosphoglycerate-independent phosphoglycerate mutase, substrate-binding domain"/>
    <property type="match status" value="1"/>
</dbReference>
<dbReference type="HAMAP" id="MF_01038">
    <property type="entry name" value="GpmI"/>
    <property type="match status" value="1"/>
</dbReference>
<proteinExistence type="inferred from homology"/>
<comment type="similarity">
    <text evidence="4 9">Belongs to the BPG-independent phosphoglycerate mutase family.</text>
</comment>
<feature type="binding site" evidence="9 12">
    <location>
        <begin position="254"/>
        <end position="257"/>
    </location>
    <ligand>
        <name>substrate</name>
    </ligand>
</feature>
<feature type="binding site" evidence="9 13">
    <location>
        <position position="435"/>
    </location>
    <ligand>
        <name>Mn(2+)</name>
        <dbReference type="ChEBI" id="CHEBI:29035"/>
        <label>2</label>
    </ligand>
</feature>
<dbReference type="Gene3D" id="3.40.1450.10">
    <property type="entry name" value="BPG-independent phosphoglycerate mutase, domain B"/>
    <property type="match status" value="1"/>
</dbReference>
<comment type="subunit">
    <text evidence="9">Monomer.</text>
</comment>
<dbReference type="RefSeq" id="WP_013506835.1">
    <property type="nucleotide sequence ID" value="NC_014836.1"/>
</dbReference>
<feature type="binding site" evidence="9 13">
    <location>
        <position position="398"/>
    </location>
    <ligand>
        <name>Mn(2+)</name>
        <dbReference type="ChEBI" id="CHEBI:29035"/>
        <label>1</label>
    </ligand>
</feature>
<gene>
    <name evidence="9" type="primary">gpmI</name>
    <name evidence="16" type="ordered locus">Selin_2239</name>
</gene>
<keyword evidence="17" id="KW-1185">Reference proteome</keyword>
<evidence type="ECO:0000256" key="2">
    <source>
        <dbReference type="ARBA" id="ARBA00002315"/>
    </source>
</evidence>
<feature type="binding site" evidence="9 13">
    <location>
        <position position="453"/>
    </location>
    <ligand>
        <name>Mn(2+)</name>
        <dbReference type="ChEBI" id="CHEBI:29035"/>
        <label>1</label>
    </ligand>
</feature>
<dbReference type="PIRSF" id="PIRSF001492">
    <property type="entry name" value="IPGAM"/>
    <property type="match status" value="1"/>
</dbReference>
<name>E6W3S8_DESIS</name>
<evidence type="ECO:0000256" key="5">
    <source>
        <dbReference type="ARBA" id="ARBA00022723"/>
    </source>
</evidence>
<dbReference type="InterPro" id="IPR017850">
    <property type="entry name" value="Alkaline_phosphatase_core_sf"/>
</dbReference>
<dbReference type="FunFam" id="3.40.1450.10:FF:000002">
    <property type="entry name" value="2,3-bisphosphoglycerate-independent phosphoglycerate mutase"/>
    <property type="match status" value="1"/>
</dbReference>
<feature type="binding site" evidence="9 13">
    <location>
        <position position="436"/>
    </location>
    <ligand>
        <name>Mn(2+)</name>
        <dbReference type="ChEBI" id="CHEBI:29035"/>
        <label>2</label>
    </ligand>
</feature>
<dbReference type="Pfam" id="PF06415">
    <property type="entry name" value="iPGM_N"/>
    <property type="match status" value="1"/>
</dbReference>
<dbReference type="PANTHER" id="PTHR31637:SF0">
    <property type="entry name" value="2,3-BISPHOSPHOGLYCERATE-INDEPENDENT PHOSPHOGLYCERATE MUTASE"/>
    <property type="match status" value="1"/>
</dbReference>
<dbReference type="OrthoDB" id="9800863at2"/>
<dbReference type="SUPFAM" id="SSF53649">
    <property type="entry name" value="Alkaline phosphatase-like"/>
    <property type="match status" value="1"/>
</dbReference>
<feature type="domain" description="Metalloenzyme" evidence="14">
    <location>
        <begin position="4"/>
        <end position="491"/>
    </location>
</feature>
<feature type="binding site" evidence="9 12">
    <location>
        <begin position="151"/>
        <end position="152"/>
    </location>
    <ligand>
        <name>substrate</name>
    </ligand>
</feature>
<dbReference type="GO" id="GO:0030145">
    <property type="term" value="F:manganese ion binding"/>
    <property type="evidence" value="ECO:0007669"/>
    <property type="project" value="UniProtKB-UniRule"/>
</dbReference>
<dbReference type="AlphaFoldDB" id="E6W3S8"/>
<dbReference type="FunCoup" id="E6W3S8">
    <property type="interactions" value="370"/>
</dbReference>
<keyword evidence="5 9" id="KW-0479">Metal-binding</keyword>
<dbReference type="PANTHER" id="PTHR31637">
    <property type="entry name" value="2,3-BISPHOSPHOGLYCERATE-INDEPENDENT PHOSPHOGLYCERATE MUTASE"/>
    <property type="match status" value="1"/>
</dbReference>
<evidence type="ECO:0000256" key="11">
    <source>
        <dbReference type="PIRSR" id="PIRSR001492-1"/>
    </source>
</evidence>
<dbReference type="Gene3D" id="3.40.720.10">
    <property type="entry name" value="Alkaline Phosphatase, subunit A"/>
    <property type="match status" value="1"/>
</dbReference>
<evidence type="ECO:0000256" key="3">
    <source>
        <dbReference type="ARBA" id="ARBA00004798"/>
    </source>
</evidence>
<feature type="binding site" evidence="9 12">
    <location>
        <position position="121"/>
    </location>
    <ligand>
        <name>substrate</name>
    </ligand>
</feature>
<dbReference type="UniPathway" id="UPA00109">
    <property type="reaction ID" value="UER00186"/>
</dbReference>
<keyword evidence="6 9" id="KW-0324">Glycolysis</keyword>
<evidence type="ECO:0000256" key="12">
    <source>
        <dbReference type="PIRSR" id="PIRSR001492-2"/>
    </source>
</evidence>
<feature type="domain" description="BPG-independent PGAM N-terminal" evidence="15">
    <location>
        <begin position="81"/>
        <end position="289"/>
    </location>
</feature>
<evidence type="ECO:0000259" key="14">
    <source>
        <dbReference type="Pfam" id="PF01676"/>
    </source>
</evidence>
<dbReference type="InterPro" id="IPR005995">
    <property type="entry name" value="Pgm_bpd_ind"/>
</dbReference>
<dbReference type="HOGENOM" id="CLU_026099_2_0_0"/>
<evidence type="ECO:0000259" key="15">
    <source>
        <dbReference type="Pfam" id="PF06415"/>
    </source>
</evidence>
<dbReference type="InterPro" id="IPR011258">
    <property type="entry name" value="BPG-indep_PGM_N"/>
</dbReference>
<protein>
    <recommendedName>
        <fullName evidence="9 10">2,3-bisphosphoglycerate-independent phosphoglycerate mutase</fullName>
        <shortName evidence="9">BPG-independent PGAM</shortName>
        <shortName evidence="9">Phosphoglyceromutase</shortName>
        <shortName evidence="9">iPGM</shortName>
        <ecNumber evidence="9 10">5.4.2.12</ecNumber>
    </recommendedName>
</protein>
<dbReference type="Pfam" id="PF01676">
    <property type="entry name" value="Metalloenzyme"/>
    <property type="match status" value="1"/>
</dbReference>
<accession>E6W3S8</accession>
<dbReference type="NCBIfam" id="TIGR01307">
    <property type="entry name" value="pgm_bpd_ind"/>
    <property type="match status" value="1"/>
</dbReference>